<reference evidence="11 12" key="1">
    <citation type="submission" date="2024-06" db="EMBL/GenBank/DDBJ databases">
        <title>Complete genome of Phlyctema vagabunda strain 19-DSS-EL-015.</title>
        <authorList>
            <person name="Fiorenzani C."/>
        </authorList>
    </citation>
    <scope>NUCLEOTIDE SEQUENCE [LARGE SCALE GENOMIC DNA]</scope>
    <source>
        <strain evidence="11 12">19-DSS-EL-015</strain>
    </source>
</reference>
<feature type="compositionally biased region" description="Low complexity" evidence="9">
    <location>
        <begin position="503"/>
        <end position="518"/>
    </location>
</feature>
<evidence type="ECO:0000313" key="11">
    <source>
        <dbReference type="EMBL" id="KAL3424623.1"/>
    </source>
</evidence>
<gene>
    <name evidence="11" type="ORF">PVAG01_03904</name>
</gene>
<comment type="subcellular location">
    <subcellularLocation>
        <location evidence="1">Nucleus</location>
    </subcellularLocation>
</comment>
<evidence type="ECO:0000313" key="12">
    <source>
        <dbReference type="Proteomes" id="UP001629113"/>
    </source>
</evidence>
<keyword evidence="12" id="KW-1185">Reference proteome</keyword>
<feature type="coiled-coil region" evidence="8">
    <location>
        <begin position="254"/>
        <end position="291"/>
    </location>
</feature>
<proteinExistence type="inferred from homology"/>
<evidence type="ECO:0000256" key="8">
    <source>
        <dbReference type="SAM" id="Coils"/>
    </source>
</evidence>
<sequence>MTSHDVRDMLDLPGSAAPRRAKKQKSAAPRPNLKGLAREVQSLGGDNPIAIVPEVSVFKKRRLASRKPAARWDMKPFKNSARQDGLILKHWRRKEDTATQEPSGESAESVKAEEELEDSTFAKFNVQVNTPNYDDEQYRSRLQSDDWTKDETDYLINLVREYDLRWPVIWDRYEYQPLSPEVSAEEGSIAIVAVPKERSMEDMKARYYSVAAKMMAVQNPVQFMGQAEFSLHELMTNFDPKQETKRKLFAEAAFQRTKDEAREEENLLLELKRILARTEKLNEERKELYARLEAPPSAGNVGIYSSSQGLQQLLQQLMSVDKSKKRKSLIGGEGMSPAVAGTSNPQQTAASTTAASYDRRDSSHRESVSGPSSISNNKKGSQAAASNERRKLTDEEERVYGVSHFDRLSGGPTFRHEKINRPINSKSTVQQLKISNVLTELEIPGRLVMPTAEVGAQFEHLLAAINTLLDSRKIVDKLSSEIQVAKAQKELKEKEKEAKADSDPTATAAAPMATDANGNGTGGAEVKMEDEREKSAAPSTRGAGAASTNGSVHKRSASVLSTVSDKSTKRQKK</sequence>
<protein>
    <recommendedName>
        <fullName evidence="3">SWR1-complex protein 4</fullName>
    </recommendedName>
</protein>
<evidence type="ECO:0000259" key="10">
    <source>
        <dbReference type="Pfam" id="PF16282"/>
    </source>
</evidence>
<feature type="compositionally biased region" description="Basic and acidic residues" evidence="9">
    <location>
        <begin position="491"/>
        <end position="502"/>
    </location>
</feature>
<dbReference type="Proteomes" id="UP001629113">
    <property type="component" value="Unassembled WGS sequence"/>
</dbReference>
<feature type="compositionally biased region" description="Basic and acidic residues" evidence="9">
    <location>
        <begin position="526"/>
        <end position="535"/>
    </location>
</feature>
<evidence type="ECO:0000256" key="3">
    <source>
        <dbReference type="ARBA" id="ARBA00019132"/>
    </source>
</evidence>
<evidence type="ECO:0000256" key="4">
    <source>
        <dbReference type="ARBA" id="ARBA00022853"/>
    </source>
</evidence>
<feature type="region of interest" description="Disordered" evidence="9">
    <location>
        <begin position="324"/>
        <end position="398"/>
    </location>
</feature>
<dbReference type="PANTHER" id="PTHR12855">
    <property type="entry name" value="DNA METHYLTRANSFERASE 1-ASSOCIATED PROTEIN 1 FAMILY MEMBER"/>
    <property type="match status" value="1"/>
</dbReference>
<evidence type="ECO:0000256" key="5">
    <source>
        <dbReference type="ARBA" id="ARBA00023015"/>
    </source>
</evidence>
<dbReference type="Pfam" id="PF16282">
    <property type="entry name" value="SANT_DAMP1_like"/>
    <property type="match status" value="1"/>
</dbReference>
<keyword evidence="4" id="KW-0156">Chromatin regulator</keyword>
<feature type="region of interest" description="Disordered" evidence="9">
    <location>
        <begin position="1"/>
        <end position="34"/>
    </location>
</feature>
<feature type="domain" description="DAMP1 SANT/Myb-like" evidence="10">
    <location>
        <begin position="120"/>
        <end position="215"/>
    </location>
</feature>
<dbReference type="InterPro" id="IPR027109">
    <property type="entry name" value="Swc4/Dmap1"/>
</dbReference>
<name>A0ABR4PMQ2_9HELO</name>
<feature type="region of interest" description="Disordered" evidence="9">
    <location>
        <begin position="92"/>
        <end position="112"/>
    </location>
</feature>
<keyword evidence="8" id="KW-0175">Coiled coil</keyword>
<dbReference type="PANTHER" id="PTHR12855:SF10">
    <property type="entry name" value="DNA METHYLTRANSFERASE 1-ASSOCIATED PROTEIN 1"/>
    <property type="match status" value="1"/>
</dbReference>
<evidence type="ECO:0000256" key="7">
    <source>
        <dbReference type="ARBA" id="ARBA00023242"/>
    </source>
</evidence>
<keyword evidence="5" id="KW-0805">Transcription regulation</keyword>
<comment type="caution">
    <text evidence="11">The sequence shown here is derived from an EMBL/GenBank/DDBJ whole genome shotgun (WGS) entry which is preliminary data.</text>
</comment>
<evidence type="ECO:0000256" key="6">
    <source>
        <dbReference type="ARBA" id="ARBA00023163"/>
    </source>
</evidence>
<feature type="compositionally biased region" description="Basic and acidic residues" evidence="9">
    <location>
        <begin position="357"/>
        <end position="367"/>
    </location>
</feature>
<feature type="region of interest" description="Disordered" evidence="9">
    <location>
        <begin position="491"/>
        <end position="573"/>
    </location>
</feature>
<accession>A0ABR4PMQ2</accession>
<organism evidence="11 12">
    <name type="scientific">Phlyctema vagabunda</name>
    <dbReference type="NCBI Taxonomy" id="108571"/>
    <lineage>
        <taxon>Eukaryota</taxon>
        <taxon>Fungi</taxon>
        <taxon>Dikarya</taxon>
        <taxon>Ascomycota</taxon>
        <taxon>Pezizomycotina</taxon>
        <taxon>Leotiomycetes</taxon>
        <taxon>Helotiales</taxon>
        <taxon>Dermateaceae</taxon>
        <taxon>Phlyctema</taxon>
    </lineage>
</organism>
<dbReference type="EMBL" id="JBFCZG010000003">
    <property type="protein sequence ID" value="KAL3424623.1"/>
    <property type="molecule type" value="Genomic_DNA"/>
</dbReference>
<feature type="compositionally biased region" description="Basic and acidic residues" evidence="9">
    <location>
        <begin position="1"/>
        <end position="10"/>
    </location>
</feature>
<evidence type="ECO:0000256" key="1">
    <source>
        <dbReference type="ARBA" id="ARBA00004123"/>
    </source>
</evidence>
<dbReference type="Gene3D" id="1.10.10.60">
    <property type="entry name" value="Homeodomain-like"/>
    <property type="match status" value="1"/>
</dbReference>
<keyword evidence="7" id="KW-0539">Nucleus</keyword>
<keyword evidence="6" id="KW-0804">Transcription</keyword>
<dbReference type="InterPro" id="IPR032563">
    <property type="entry name" value="DAMP1_SANT-like"/>
</dbReference>
<evidence type="ECO:0000256" key="9">
    <source>
        <dbReference type="SAM" id="MobiDB-lite"/>
    </source>
</evidence>
<evidence type="ECO:0000256" key="2">
    <source>
        <dbReference type="ARBA" id="ARBA00006918"/>
    </source>
</evidence>
<comment type="similarity">
    <text evidence="2">Belongs to the SWC4 family.</text>
</comment>
<feature type="compositionally biased region" description="Polar residues" evidence="9">
    <location>
        <begin position="369"/>
        <end position="385"/>
    </location>
</feature>